<gene>
    <name evidence="4" type="primary">algR</name>
    <name evidence="4" type="ORF">GCM10007387_45540</name>
</gene>
<proteinExistence type="predicted"/>
<dbReference type="PANTHER" id="PTHR37299:SF1">
    <property type="entry name" value="STAGE 0 SPORULATION PROTEIN A HOMOLOG"/>
    <property type="match status" value="1"/>
</dbReference>
<keyword evidence="4" id="KW-0238">DNA-binding</keyword>
<dbReference type="EMBL" id="BMWV01000012">
    <property type="protein sequence ID" value="GGY57930.1"/>
    <property type="molecule type" value="Genomic_DNA"/>
</dbReference>
<dbReference type="Pfam" id="PF04397">
    <property type="entry name" value="LytTR"/>
    <property type="match status" value="1"/>
</dbReference>
<evidence type="ECO:0000259" key="2">
    <source>
        <dbReference type="PROSITE" id="PS50110"/>
    </source>
</evidence>
<dbReference type="InterPro" id="IPR007492">
    <property type="entry name" value="LytTR_DNA-bd_dom"/>
</dbReference>
<evidence type="ECO:0000313" key="5">
    <source>
        <dbReference type="Proteomes" id="UP000628442"/>
    </source>
</evidence>
<organism evidence="4 5">
    <name type="scientific">Pseudoduganella albidiflava</name>
    <dbReference type="NCBI Taxonomy" id="321983"/>
    <lineage>
        <taxon>Bacteria</taxon>
        <taxon>Pseudomonadati</taxon>
        <taxon>Pseudomonadota</taxon>
        <taxon>Betaproteobacteria</taxon>
        <taxon>Burkholderiales</taxon>
        <taxon>Oxalobacteraceae</taxon>
        <taxon>Telluria group</taxon>
        <taxon>Pseudoduganella</taxon>
    </lineage>
</organism>
<sequence>MSQVAAPGNGSAAQVPMRALIVDDERLARAELRRLLAAHPGIEIVGEAAHAEQAIAQVAALQPDLLLLDVQMPGASGFDLLQALDTTPEVIFTTAFDQYALQAFEVNALDYLQKPIQATRLAAALQRAALRLGLPVAGTPAAPRKLFVRDGERCWFVALDSVRLFESEGNYTRVYFDDVRPLVLRSLTQLEERLDPQRFLRASRRHIVNLDFVERMSANDAGGFDLLLPGGMTVEVSRRRAAQVRSLGL</sequence>
<dbReference type="AlphaFoldDB" id="A0AA88C4Z1"/>
<keyword evidence="1" id="KW-0597">Phosphoprotein</keyword>
<dbReference type="SMART" id="SM00448">
    <property type="entry name" value="REC"/>
    <property type="match status" value="1"/>
</dbReference>
<reference evidence="4" key="1">
    <citation type="journal article" date="2014" name="Int. J. Syst. Evol. Microbiol.">
        <title>Complete genome sequence of Corynebacterium casei LMG S-19264T (=DSM 44701T), isolated from a smear-ripened cheese.</title>
        <authorList>
            <consortium name="US DOE Joint Genome Institute (JGI-PGF)"/>
            <person name="Walter F."/>
            <person name="Albersmeier A."/>
            <person name="Kalinowski J."/>
            <person name="Ruckert C."/>
        </authorList>
    </citation>
    <scope>NUCLEOTIDE SEQUENCE</scope>
    <source>
        <strain evidence="4">KCTC 12343</strain>
    </source>
</reference>
<dbReference type="SUPFAM" id="SSF52172">
    <property type="entry name" value="CheY-like"/>
    <property type="match status" value="1"/>
</dbReference>
<evidence type="ECO:0000313" key="4">
    <source>
        <dbReference type="EMBL" id="GGY57930.1"/>
    </source>
</evidence>
<feature type="domain" description="Response regulatory" evidence="2">
    <location>
        <begin position="18"/>
        <end position="129"/>
    </location>
</feature>
<name>A0AA88C4Z1_9BURK</name>
<dbReference type="Gene3D" id="3.40.50.2300">
    <property type="match status" value="1"/>
</dbReference>
<dbReference type="GO" id="GO:0003677">
    <property type="term" value="F:DNA binding"/>
    <property type="evidence" value="ECO:0007669"/>
    <property type="project" value="UniProtKB-KW"/>
</dbReference>
<dbReference type="PANTHER" id="PTHR37299">
    <property type="entry name" value="TRANSCRIPTIONAL REGULATOR-RELATED"/>
    <property type="match status" value="1"/>
</dbReference>
<comment type="caution">
    <text evidence="4">The sequence shown here is derived from an EMBL/GenBank/DDBJ whole genome shotgun (WGS) entry which is preliminary data.</text>
</comment>
<evidence type="ECO:0000256" key="1">
    <source>
        <dbReference type="PROSITE-ProRule" id="PRU00169"/>
    </source>
</evidence>
<dbReference type="PROSITE" id="PS50110">
    <property type="entry name" value="RESPONSE_REGULATORY"/>
    <property type="match status" value="1"/>
</dbReference>
<dbReference type="Gene3D" id="2.40.50.1020">
    <property type="entry name" value="LytTr DNA-binding domain"/>
    <property type="match status" value="1"/>
</dbReference>
<dbReference type="InterPro" id="IPR046947">
    <property type="entry name" value="LytR-like"/>
</dbReference>
<dbReference type="RefSeq" id="WP_229420478.1">
    <property type="nucleotide sequence ID" value="NZ_BMWV01000012.1"/>
</dbReference>
<dbReference type="Proteomes" id="UP000628442">
    <property type="component" value="Unassembled WGS sequence"/>
</dbReference>
<feature type="modified residue" description="4-aspartylphosphate" evidence="1">
    <location>
        <position position="69"/>
    </location>
</feature>
<reference evidence="4" key="2">
    <citation type="submission" date="2022-12" db="EMBL/GenBank/DDBJ databases">
        <authorList>
            <person name="Sun Q."/>
            <person name="Kim S."/>
        </authorList>
    </citation>
    <scope>NUCLEOTIDE SEQUENCE</scope>
    <source>
        <strain evidence="4">KCTC 12343</strain>
    </source>
</reference>
<dbReference type="PROSITE" id="PS50930">
    <property type="entry name" value="HTH_LYTTR"/>
    <property type="match status" value="1"/>
</dbReference>
<dbReference type="Pfam" id="PF00072">
    <property type="entry name" value="Response_reg"/>
    <property type="match status" value="1"/>
</dbReference>
<protein>
    <submittedName>
        <fullName evidence="4">DNA-binding response regulator</fullName>
    </submittedName>
</protein>
<dbReference type="InterPro" id="IPR011006">
    <property type="entry name" value="CheY-like_superfamily"/>
</dbReference>
<dbReference type="SMART" id="SM00850">
    <property type="entry name" value="LytTR"/>
    <property type="match status" value="1"/>
</dbReference>
<feature type="domain" description="HTH LytTR-type" evidence="3">
    <location>
        <begin position="146"/>
        <end position="249"/>
    </location>
</feature>
<dbReference type="InterPro" id="IPR001789">
    <property type="entry name" value="Sig_transdc_resp-reg_receiver"/>
</dbReference>
<accession>A0AA88C4Z1</accession>
<dbReference type="GO" id="GO:0000156">
    <property type="term" value="F:phosphorelay response regulator activity"/>
    <property type="evidence" value="ECO:0007669"/>
    <property type="project" value="InterPro"/>
</dbReference>
<evidence type="ECO:0000259" key="3">
    <source>
        <dbReference type="PROSITE" id="PS50930"/>
    </source>
</evidence>